<dbReference type="OrthoDB" id="9781032at2"/>
<dbReference type="InterPro" id="IPR052030">
    <property type="entry name" value="Peptidase_M20/M20A_hydrolases"/>
</dbReference>
<dbReference type="Gene3D" id="3.40.630.10">
    <property type="entry name" value="Zn peptidases"/>
    <property type="match status" value="1"/>
</dbReference>
<dbReference type="Gene3D" id="3.30.70.360">
    <property type="match status" value="1"/>
</dbReference>
<dbReference type="Proteomes" id="UP000316252">
    <property type="component" value="Unassembled WGS sequence"/>
</dbReference>
<accession>A0A506Y4A5</accession>
<proteinExistence type="predicted"/>
<dbReference type="Pfam" id="PF01546">
    <property type="entry name" value="Peptidase_M20"/>
    <property type="match status" value="1"/>
</dbReference>
<dbReference type="AlphaFoldDB" id="A0A506Y4A5"/>
<evidence type="ECO:0000313" key="2">
    <source>
        <dbReference type="Proteomes" id="UP000316252"/>
    </source>
</evidence>
<dbReference type="GO" id="GO:0071713">
    <property type="term" value="F:para-aminobenzoyl-glutamate hydrolase activity"/>
    <property type="evidence" value="ECO:0007669"/>
    <property type="project" value="TreeGrafter"/>
</dbReference>
<dbReference type="PANTHER" id="PTHR30575:SF0">
    <property type="entry name" value="XAA-ARG DIPEPTIDASE"/>
    <property type="match status" value="1"/>
</dbReference>
<dbReference type="PANTHER" id="PTHR30575">
    <property type="entry name" value="PEPTIDASE M20"/>
    <property type="match status" value="1"/>
</dbReference>
<name>A0A506Y4A5_9MICO</name>
<dbReference type="GO" id="GO:0046657">
    <property type="term" value="P:folic acid catabolic process"/>
    <property type="evidence" value="ECO:0007669"/>
    <property type="project" value="TreeGrafter"/>
</dbReference>
<dbReference type="GO" id="GO:0005737">
    <property type="term" value="C:cytoplasm"/>
    <property type="evidence" value="ECO:0007669"/>
    <property type="project" value="TreeGrafter"/>
</dbReference>
<dbReference type="GO" id="GO:0016805">
    <property type="term" value="F:dipeptidase activity"/>
    <property type="evidence" value="ECO:0007669"/>
    <property type="project" value="TreeGrafter"/>
</dbReference>
<protein>
    <submittedName>
        <fullName evidence="1">M20 family metallopeptidase</fullName>
    </submittedName>
</protein>
<comment type="caution">
    <text evidence="1">The sequence shown here is derived from an EMBL/GenBank/DDBJ whole genome shotgun (WGS) entry which is preliminary data.</text>
</comment>
<organism evidence="1 2">
    <name type="scientific">Schumannella soli</name>
    <dbReference type="NCBI Taxonomy" id="2590779"/>
    <lineage>
        <taxon>Bacteria</taxon>
        <taxon>Bacillati</taxon>
        <taxon>Actinomycetota</taxon>
        <taxon>Actinomycetes</taxon>
        <taxon>Micrococcales</taxon>
        <taxon>Microbacteriaceae</taxon>
        <taxon>Schumannella</taxon>
    </lineage>
</organism>
<keyword evidence="2" id="KW-1185">Reference proteome</keyword>
<gene>
    <name evidence="1" type="ORF">FJ657_01695</name>
</gene>
<sequence>MTELDTALLAAIADQSDDRDATIAFITEHPEPAHAEHLASAHLADRLGAAGFRVERGIAGMPTAFRAEIDGAGPGRTVGVIAVYDAVSAQLPDGTTAPIHSCGHGPQSAGVVGAALALAAQREHWDGRLVVVGCPADEIHSPGTREHGSGKGATARAGVWDDIDVALYPHPEFFDTIWTASLWMRRETAVISGGRTLRADTDPAPIAALRELAALSADSDPGRVMIETAVLDGDVEEGAGLTMTIRLLLFAETEAELESSSAAVRARFAGAEWTAGAAISAIRYDADVAATVADAFRAAGRDPVLDPEPLPFATDFGDVTQRVPAALVGVGRDGGWGFHTDRGAHEFAGDDGRRIASDIAGVIALAVPRLSRRAD</sequence>
<dbReference type="EMBL" id="VHQG01000001">
    <property type="protein sequence ID" value="TPW77426.1"/>
    <property type="molecule type" value="Genomic_DNA"/>
</dbReference>
<reference evidence="1 2" key="1">
    <citation type="submission" date="2019-06" db="EMBL/GenBank/DDBJ databases">
        <authorList>
            <person name="Li F."/>
        </authorList>
    </citation>
    <scope>NUCLEOTIDE SEQUENCE [LARGE SCALE GENOMIC DNA]</scope>
    <source>
        <strain evidence="1 2">10F1D-1</strain>
    </source>
</reference>
<evidence type="ECO:0000313" key="1">
    <source>
        <dbReference type="EMBL" id="TPW77426.1"/>
    </source>
</evidence>
<dbReference type="SUPFAM" id="SSF53187">
    <property type="entry name" value="Zn-dependent exopeptidases"/>
    <property type="match status" value="1"/>
</dbReference>
<dbReference type="InterPro" id="IPR002933">
    <property type="entry name" value="Peptidase_M20"/>
</dbReference>
<dbReference type="RefSeq" id="WP_141161954.1">
    <property type="nucleotide sequence ID" value="NZ_VHQG01000001.1"/>
</dbReference>